<feature type="compositionally biased region" description="Basic and acidic residues" evidence="1">
    <location>
        <begin position="170"/>
        <end position="182"/>
    </location>
</feature>
<protein>
    <submittedName>
        <fullName evidence="2">Uncharacterized protein</fullName>
    </submittedName>
</protein>
<sequence length="348" mass="38294">MSEAADVPEPSITPSANASEGKTVEPPVISEDQVKIYVSNGTAGNENVSCAEDMMTETVEGPSFEGLGVNVNPSVKDTVDGWKDSTLLEGDVLEPSVANTMAKGMDADIPSVTDIEAEPAENMERPSVGHRVDDILDDDIHEVIPEDAGPKKKSKKRKHKNNADVGESSIPEKKLSKEEKAAKRVRKAERRARRAAQEAANNEEAEDNVPKEVRSSVVQPDVSDEWLPENEPQGGNADEETQDFEEENVTAIMEKRRKAKGKLRMNENRARIGNRRIPKNVAAVSTVNVSLNTKEEQARWRFVANRRIVVEKMLSKVTQKNPNIMSILEEAGVMPTVEVAGQYYPTLV</sequence>
<proteinExistence type="predicted"/>
<evidence type="ECO:0000313" key="2">
    <source>
        <dbReference type="EMBL" id="GAA0147627.1"/>
    </source>
</evidence>
<reference evidence="2 3" key="1">
    <citation type="submission" date="2024-01" db="EMBL/GenBank/DDBJ databases">
        <title>The complete chloroplast genome sequence of Lithospermum erythrorhizon: insights into the phylogenetic relationship among Boraginaceae species and the maternal lineages of purple gromwells.</title>
        <authorList>
            <person name="Okada T."/>
            <person name="Watanabe K."/>
        </authorList>
    </citation>
    <scope>NUCLEOTIDE SEQUENCE [LARGE SCALE GENOMIC DNA]</scope>
</reference>
<comment type="caution">
    <text evidence="2">The sequence shown here is derived from an EMBL/GenBank/DDBJ whole genome shotgun (WGS) entry which is preliminary data.</text>
</comment>
<dbReference type="Proteomes" id="UP001454036">
    <property type="component" value="Unassembled WGS sequence"/>
</dbReference>
<name>A0AAV3PC90_LITER</name>
<feature type="region of interest" description="Disordered" evidence="1">
    <location>
        <begin position="1"/>
        <end position="29"/>
    </location>
</feature>
<feature type="compositionally biased region" description="Basic residues" evidence="1">
    <location>
        <begin position="151"/>
        <end position="160"/>
    </location>
</feature>
<organism evidence="2 3">
    <name type="scientific">Lithospermum erythrorhizon</name>
    <name type="common">Purple gromwell</name>
    <name type="synonym">Lithospermum officinale var. erythrorhizon</name>
    <dbReference type="NCBI Taxonomy" id="34254"/>
    <lineage>
        <taxon>Eukaryota</taxon>
        <taxon>Viridiplantae</taxon>
        <taxon>Streptophyta</taxon>
        <taxon>Embryophyta</taxon>
        <taxon>Tracheophyta</taxon>
        <taxon>Spermatophyta</taxon>
        <taxon>Magnoliopsida</taxon>
        <taxon>eudicotyledons</taxon>
        <taxon>Gunneridae</taxon>
        <taxon>Pentapetalae</taxon>
        <taxon>asterids</taxon>
        <taxon>lamiids</taxon>
        <taxon>Boraginales</taxon>
        <taxon>Boraginaceae</taxon>
        <taxon>Boraginoideae</taxon>
        <taxon>Lithospermeae</taxon>
        <taxon>Lithospermum</taxon>
    </lineage>
</organism>
<accession>A0AAV3PC90</accession>
<evidence type="ECO:0000256" key="1">
    <source>
        <dbReference type="SAM" id="MobiDB-lite"/>
    </source>
</evidence>
<feature type="region of interest" description="Disordered" evidence="1">
    <location>
        <begin position="141"/>
        <end position="244"/>
    </location>
</feature>
<feature type="compositionally biased region" description="Basic residues" evidence="1">
    <location>
        <begin position="183"/>
        <end position="194"/>
    </location>
</feature>
<dbReference type="AlphaFoldDB" id="A0AAV3PC90"/>
<feature type="compositionally biased region" description="Basic and acidic residues" evidence="1">
    <location>
        <begin position="141"/>
        <end position="150"/>
    </location>
</feature>
<gene>
    <name evidence="2" type="ORF">LIER_07282</name>
</gene>
<evidence type="ECO:0000313" key="3">
    <source>
        <dbReference type="Proteomes" id="UP001454036"/>
    </source>
</evidence>
<dbReference type="EMBL" id="BAABME010001109">
    <property type="protein sequence ID" value="GAA0147627.1"/>
    <property type="molecule type" value="Genomic_DNA"/>
</dbReference>
<keyword evidence="3" id="KW-1185">Reference proteome</keyword>